<comment type="caution">
    <text evidence="4">The sequence shown here is derived from an EMBL/GenBank/DDBJ whole genome shotgun (WGS) entry which is preliminary data.</text>
</comment>
<dbReference type="InterPro" id="IPR024660">
    <property type="entry name" value="UCS_central_dom"/>
</dbReference>
<dbReference type="PANTHER" id="PTHR45994:SF1">
    <property type="entry name" value="FI21225P1"/>
    <property type="match status" value="1"/>
</dbReference>
<name>A0A8J5QM72_9ASCO</name>
<evidence type="ECO:0000313" key="4">
    <source>
        <dbReference type="EMBL" id="KAG7664663.1"/>
    </source>
</evidence>
<dbReference type="EMBL" id="JAGSYN010000068">
    <property type="protein sequence ID" value="KAG7664663.1"/>
    <property type="molecule type" value="Genomic_DNA"/>
</dbReference>
<dbReference type="Pfam" id="PF11701">
    <property type="entry name" value="UNC45-central"/>
    <property type="match status" value="1"/>
</dbReference>
<dbReference type="RefSeq" id="XP_049264895.1">
    <property type="nucleotide sequence ID" value="XM_049405510.1"/>
</dbReference>
<protein>
    <submittedName>
        <fullName evidence="4">SHE4</fullName>
    </submittedName>
</protein>
<keyword evidence="2" id="KW-0963">Cytoplasm</keyword>
<evidence type="ECO:0000256" key="1">
    <source>
        <dbReference type="ARBA" id="ARBA00004496"/>
    </source>
</evidence>
<gene>
    <name evidence="4" type="ORF">J8A68_001825</name>
</gene>
<dbReference type="GO" id="GO:0051879">
    <property type="term" value="F:Hsp90 protein binding"/>
    <property type="evidence" value="ECO:0007669"/>
    <property type="project" value="TreeGrafter"/>
</dbReference>
<evidence type="ECO:0000313" key="5">
    <source>
        <dbReference type="Proteomes" id="UP000694255"/>
    </source>
</evidence>
<dbReference type="PANTHER" id="PTHR45994">
    <property type="entry name" value="FI21225P1"/>
    <property type="match status" value="1"/>
</dbReference>
<dbReference type="GO" id="GO:0005737">
    <property type="term" value="C:cytoplasm"/>
    <property type="evidence" value="ECO:0007669"/>
    <property type="project" value="UniProtKB-SubCell"/>
</dbReference>
<keyword evidence="5" id="KW-1185">Reference proteome</keyword>
<dbReference type="AlphaFoldDB" id="A0A8J5QM72"/>
<evidence type="ECO:0000259" key="3">
    <source>
        <dbReference type="Pfam" id="PF11701"/>
    </source>
</evidence>
<feature type="domain" description="UNC-45/Cro1/She4 central" evidence="3">
    <location>
        <begin position="142"/>
        <end position="292"/>
    </location>
</feature>
<sequence>MSLIERLENLSIEDATFKEDLKQFISEDEKEIEQLTSKQKSQLHRNLLKYAQDKEHSKVLYELLLNDPGRFLKGLYTANDSSASIIRHVILKNNEKNSEALVQSLFSTIRIILKDNHDPEVYKFYLGIYSSLVSHFQMTNPQHLNLFLTFISSDYEIQRTILVSLVQSLQLQKKITCEIVQEYLEVIMEEETLDPKEFLNFVITLELCFPMIPEIIEGIYQSEKTKKHILSKISSNPEEEMHCAILKLISASCIVENCRTFNVSNYYEFLVKGIQSPNPKIQVLSSVTLVKLWKFVELEKKSDKTVNTRILADTLISYLKQTQDVDEAYIEIAIEGMIYLTLYWEVRELIRMDIEFIEVLISKLEQQTTALPGDTQKLNFPFQYGILSIFVNLTKLQDINDKNTAKDIKNLATPKPGSDSKKEDQNAIKLFNRELLFENKIISKITSLKSIKGTTSQNSFNQVTKILYNLSWDQDKKTRLELVKQGALNICINYLVNFSDVKQRQDQTIYSFPKSKDPSVIESRVFAIRSLARLLISVDPRLAPSSKYDIPTTAIPFLKELLGPDMTNYTPGSQFLPESSSYLQEMTLLDKFESLLALTNIATNPDLRTYIVRQTYDSYLDTLILDADNPEIQKAAWELVANLISEPILLAKFFNIGPGENQAANRRRLDLVVKFLNSPRVELQRVVAGMLANATIENDVIVEVIVGEREVCDALMDVIADLFVNQADDEELMYPVGYLFVDIICGMANNETDSGKEMFMRLKENKKLKDGCGNVLRRCKRPDVVQFVGGMIKIIQFK</sequence>
<reference evidence="4 5" key="1">
    <citation type="journal article" date="2021" name="DNA Res.">
        <title>Genome analysis of Candida subhashii reveals its hybrid nature and dual mitochondrial genome conformations.</title>
        <authorList>
            <person name="Mixao V."/>
            <person name="Hegedusova E."/>
            <person name="Saus E."/>
            <person name="Pryszcz L.P."/>
            <person name="Cillingova A."/>
            <person name="Nosek J."/>
            <person name="Gabaldon T."/>
        </authorList>
    </citation>
    <scope>NUCLEOTIDE SEQUENCE [LARGE SCALE GENOMIC DNA]</scope>
    <source>
        <strain evidence="4 5">CBS 10753</strain>
    </source>
</reference>
<organism evidence="4 5">
    <name type="scientific">[Candida] subhashii</name>
    <dbReference type="NCBI Taxonomy" id="561895"/>
    <lineage>
        <taxon>Eukaryota</taxon>
        <taxon>Fungi</taxon>
        <taxon>Dikarya</taxon>
        <taxon>Ascomycota</taxon>
        <taxon>Saccharomycotina</taxon>
        <taxon>Pichiomycetes</taxon>
        <taxon>Debaryomycetaceae</taxon>
        <taxon>Spathaspora</taxon>
    </lineage>
</organism>
<accession>A0A8J5QM72</accession>
<evidence type="ECO:0000256" key="2">
    <source>
        <dbReference type="ARBA" id="ARBA00022490"/>
    </source>
</evidence>
<dbReference type="GeneID" id="73468626"/>
<proteinExistence type="predicted"/>
<comment type="subcellular location">
    <subcellularLocation>
        <location evidence="1">Cytoplasm</location>
    </subcellularLocation>
</comment>
<dbReference type="Proteomes" id="UP000694255">
    <property type="component" value="Unassembled WGS sequence"/>
</dbReference>
<dbReference type="OrthoDB" id="5574718at2759"/>